<dbReference type="InterPro" id="IPR000719">
    <property type="entry name" value="Prot_kinase_dom"/>
</dbReference>
<feature type="domain" description="Protein kinase" evidence="5">
    <location>
        <begin position="116"/>
        <end position="560"/>
    </location>
</feature>
<dbReference type="AlphaFoldDB" id="A0A7S2R6D2"/>
<dbReference type="SUPFAM" id="SSF56112">
    <property type="entry name" value="Protein kinase-like (PK-like)"/>
    <property type="match status" value="1"/>
</dbReference>
<keyword evidence="2" id="KW-0067">ATP-binding</keyword>
<sequence length="1049" mass="111965">MRRFTSSLLSGAGVVRGAEGHGAPEPLDASVEPLEHQVAGLSLGDQLETPSGGGAATGASSGAAEAEAEEVGEAAEAMPSQRLSFDAKQVLDKRFRRGSRGDVHMRTSRYMLFDRYDKLEPMGSGSYGKVWQAVDRDADGLVVAIKQMKSVGGDKSNWKITRRTIRELLVLRRLQESRFITDLYAAFTGPPGTSGFRRDVYLVQELAAGNLSELARYAPGMTVHDTRVLLRDLLVAIKHLHSFGVLHRDIKPENCLIRSDGSLCVCDFGLARIVNASAHPEHSTHCHAPDEQDATALAEGEAHDGDGVLTAEHMEDAVRVSNSVSPSRRDLPPLVGGSGAAAAPTPAPAPPPPPLPDGTGLRRSLTQHVVTRWYRAPELIMLQPYNGAVDVWSIGCVFFECMLCLLEREEVLQDAAGPSRARRPRPLFQGRSCDPLSPAEDYSSQAQGSDQLSAIFDVIGTPSMEVLDQVVPVRSKPEPLQEDQEISYEERRMRAAWRRQMGIRDRILAMEAQNPTPLLDLLPVEEEVVPQEALELLQKMIVFEPSRRVTIQEALQDPFLAPVYLSAGPEPAFEEENLQAPPGPVQARSSPAVKADAEVYLAAIDAAAESLDIIRELDDDSTRINKKRADVENEMTERLWGVVFPFGESGQGNSEAGASGGGGGGGSSSGDGGAGASRGNSASDADGKGVYRRDYTAPADLARFMLGRKRARLRQVAANFEVLIRAAGAEEGSKSAPLRVTITGTDAEVVKAAWRALEMVSVTVSVSPGLGGDLPLSADVLNSIREDTKCALLSLEDSPAAVRVIGTRAAIRSARQQLRRWQVADRGHQGGGGFDADAAPPGKAEPTHKGRSGRSRGGGGGPTAAAEEEGDGTQDGPSRRGAKGKNRRQPRAGASEEPPNDRAAGSSKVHPSKEVTGAGNQPTTSRRRRRQQEQQATVPARPEHKPENNSKGAAEPPARAQAPQQQRGGGGGVTPASEGPTPRRRRRQQQQEQEAAAAPKTGARGGNRTSVGATPDRARTQGGNRRGARPSHRPKNDAATNGSATEEAK</sequence>
<dbReference type="InterPro" id="IPR011009">
    <property type="entry name" value="Kinase-like_dom_sf"/>
</dbReference>
<feature type="region of interest" description="Disordered" evidence="4">
    <location>
        <begin position="319"/>
        <end position="361"/>
    </location>
</feature>
<dbReference type="EMBL" id="HBHJ01001960">
    <property type="protein sequence ID" value="CAD9662062.1"/>
    <property type="molecule type" value="Transcribed_RNA"/>
</dbReference>
<feature type="compositionally biased region" description="Pro residues" evidence="4">
    <location>
        <begin position="345"/>
        <end position="356"/>
    </location>
</feature>
<evidence type="ECO:0000313" key="6">
    <source>
        <dbReference type="EMBL" id="CAD9662062.1"/>
    </source>
</evidence>
<dbReference type="GO" id="GO:0004672">
    <property type="term" value="F:protein kinase activity"/>
    <property type="evidence" value="ECO:0007669"/>
    <property type="project" value="InterPro"/>
</dbReference>
<reference evidence="6" key="1">
    <citation type="submission" date="2021-01" db="EMBL/GenBank/DDBJ databases">
        <authorList>
            <person name="Corre E."/>
            <person name="Pelletier E."/>
            <person name="Niang G."/>
            <person name="Scheremetjew M."/>
            <person name="Finn R."/>
            <person name="Kale V."/>
            <person name="Holt S."/>
            <person name="Cochrane G."/>
            <person name="Meng A."/>
            <person name="Brown T."/>
            <person name="Cohen L."/>
        </authorList>
    </citation>
    <scope>NUCLEOTIDE SEQUENCE</scope>
    <source>
        <strain evidence="6">CCMP1243</strain>
    </source>
</reference>
<feature type="compositionally biased region" description="Gly residues" evidence="4">
    <location>
        <begin position="658"/>
        <end position="676"/>
    </location>
</feature>
<dbReference type="GO" id="GO:0003723">
    <property type="term" value="F:RNA binding"/>
    <property type="evidence" value="ECO:0007669"/>
    <property type="project" value="UniProtKB-UniRule"/>
</dbReference>
<gene>
    <name evidence="6" type="ORF">RMAR1173_LOCUS1247</name>
</gene>
<dbReference type="Gene3D" id="1.10.510.10">
    <property type="entry name" value="Transferase(Phosphotransferase) domain 1"/>
    <property type="match status" value="1"/>
</dbReference>
<feature type="compositionally biased region" description="Basic residues" evidence="4">
    <location>
        <begin position="880"/>
        <end position="890"/>
    </location>
</feature>
<keyword evidence="1" id="KW-0547">Nucleotide-binding</keyword>
<keyword evidence="3" id="KW-0694">RNA-binding</keyword>
<proteinExistence type="predicted"/>
<dbReference type="SMART" id="SM00220">
    <property type="entry name" value="S_TKc"/>
    <property type="match status" value="1"/>
</dbReference>
<dbReference type="InterPro" id="IPR008271">
    <property type="entry name" value="Ser/Thr_kinase_AS"/>
</dbReference>
<feature type="compositionally biased region" description="Polar residues" evidence="4">
    <location>
        <begin position="1038"/>
        <end position="1049"/>
    </location>
</feature>
<dbReference type="Gene3D" id="3.30.200.20">
    <property type="entry name" value="Phosphorylase Kinase, domain 1"/>
    <property type="match status" value="1"/>
</dbReference>
<dbReference type="InterPro" id="IPR050117">
    <property type="entry name" value="MAPK"/>
</dbReference>
<feature type="compositionally biased region" description="Low complexity" evidence="4">
    <location>
        <begin position="835"/>
        <end position="844"/>
    </location>
</feature>
<organism evidence="6">
    <name type="scientific">Rhizochromulina marina</name>
    <dbReference type="NCBI Taxonomy" id="1034831"/>
    <lineage>
        <taxon>Eukaryota</taxon>
        <taxon>Sar</taxon>
        <taxon>Stramenopiles</taxon>
        <taxon>Ochrophyta</taxon>
        <taxon>Dictyochophyceae</taxon>
        <taxon>Rhizochromulinales</taxon>
        <taxon>Rhizochromulina</taxon>
    </lineage>
</organism>
<dbReference type="PROSITE" id="PS50011">
    <property type="entry name" value="PROTEIN_KINASE_DOM"/>
    <property type="match status" value="1"/>
</dbReference>
<dbReference type="PROSITE" id="PS50084">
    <property type="entry name" value="KH_TYPE_1"/>
    <property type="match status" value="1"/>
</dbReference>
<dbReference type="PROSITE" id="PS00108">
    <property type="entry name" value="PROTEIN_KINASE_ST"/>
    <property type="match status" value="1"/>
</dbReference>
<protein>
    <recommendedName>
        <fullName evidence="5">Protein kinase domain-containing protein</fullName>
    </recommendedName>
</protein>
<name>A0A7S2R6D2_9STRA</name>
<evidence type="ECO:0000256" key="2">
    <source>
        <dbReference type="ARBA" id="ARBA00022840"/>
    </source>
</evidence>
<dbReference type="PANTHER" id="PTHR24055">
    <property type="entry name" value="MITOGEN-ACTIVATED PROTEIN KINASE"/>
    <property type="match status" value="1"/>
</dbReference>
<feature type="compositionally biased region" description="Low complexity" evidence="4">
    <location>
        <begin position="647"/>
        <end position="657"/>
    </location>
</feature>
<evidence type="ECO:0000259" key="5">
    <source>
        <dbReference type="PROSITE" id="PS50011"/>
    </source>
</evidence>
<feature type="region of interest" description="Disordered" evidence="4">
    <location>
        <begin position="44"/>
        <end position="65"/>
    </location>
</feature>
<feature type="region of interest" description="Disordered" evidence="4">
    <location>
        <begin position="646"/>
        <end position="689"/>
    </location>
</feature>
<feature type="region of interest" description="Disordered" evidence="4">
    <location>
        <begin position="415"/>
        <end position="444"/>
    </location>
</feature>
<feature type="compositionally biased region" description="Low complexity" evidence="4">
    <location>
        <begin position="952"/>
        <end position="966"/>
    </location>
</feature>
<evidence type="ECO:0000256" key="4">
    <source>
        <dbReference type="SAM" id="MobiDB-lite"/>
    </source>
</evidence>
<feature type="region of interest" description="Disordered" evidence="4">
    <location>
        <begin position="820"/>
        <end position="1049"/>
    </location>
</feature>
<dbReference type="Pfam" id="PF00069">
    <property type="entry name" value="Pkinase"/>
    <property type="match status" value="2"/>
</dbReference>
<evidence type="ECO:0000256" key="3">
    <source>
        <dbReference type="PROSITE-ProRule" id="PRU00117"/>
    </source>
</evidence>
<accession>A0A7S2R6D2</accession>
<dbReference type="GO" id="GO:0005524">
    <property type="term" value="F:ATP binding"/>
    <property type="evidence" value="ECO:0007669"/>
    <property type="project" value="UniProtKB-KW"/>
</dbReference>
<evidence type="ECO:0000256" key="1">
    <source>
        <dbReference type="ARBA" id="ARBA00022741"/>
    </source>
</evidence>